<gene>
    <name evidence="2" type="ORF">EJC49_15545</name>
</gene>
<evidence type="ECO:0000259" key="1">
    <source>
        <dbReference type="PROSITE" id="PS50042"/>
    </source>
</evidence>
<organism evidence="2 3">
    <name type="scientific">Aquibium carbonis</name>
    <dbReference type="NCBI Taxonomy" id="2495581"/>
    <lineage>
        <taxon>Bacteria</taxon>
        <taxon>Pseudomonadati</taxon>
        <taxon>Pseudomonadota</taxon>
        <taxon>Alphaproteobacteria</taxon>
        <taxon>Hyphomicrobiales</taxon>
        <taxon>Phyllobacteriaceae</taxon>
        <taxon>Aquibium</taxon>
    </lineage>
</organism>
<evidence type="ECO:0000313" key="3">
    <source>
        <dbReference type="Proteomes" id="UP000278398"/>
    </source>
</evidence>
<proteinExistence type="predicted"/>
<dbReference type="InterPro" id="IPR000595">
    <property type="entry name" value="cNMP-bd_dom"/>
</dbReference>
<dbReference type="GO" id="GO:0050135">
    <property type="term" value="F:NADP+ nucleosidase activity"/>
    <property type="evidence" value="ECO:0007669"/>
    <property type="project" value="InterPro"/>
</dbReference>
<name>A0A3R9ZQS2_9HYPH</name>
<sequence>MSGMIDRFLGEYGRSNRVEAMLGQAIVGGNANLAMELAERAELLAVGENRTLIEQHGDDDDLYLILAGSFSIVVNGRRVAGRGRGEHVGEMAMIEPTQRRSATVVAEEEAVVAKVSSGDFADLGSQYPEMYRHIAKTLARRLRERNKFVGRYREKIRVFIISSVEALPVARIVQNSFEHDPILSVLWTDGVFRVTSYALDALEAAVEDSDFAIAVAHGDDVTQFRGQDWPVPRDNVVFELGMFMGRLGRQRAILMEPREDKVRLPSDLSGITTILYRYEKGKDANALMAPACDRLRNHMLDLGPFNG</sequence>
<feature type="domain" description="Cyclic nucleotide-binding" evidence="1">
    <location>
        <begin position="36"/>
        <end position="141"/>
    </location>
</feature>
<dbReference type="Gene3D" id="2.60.120.10">
    <property type="entry name" value="Jelly Rolls"/>
    <property type="match status" value="1"/>
</dbReference>
<keyword evidence="3" id="KW-1185">Reference proteome</keyword>
<dbReference type="RefSeq" id="WP_126700850.1">
    <property type="nucleotide sequence ID" value="NZ_RWKW01000055.1"/>
</dbReference>
<dbReference type="Pfam" id="PF10137">
    <property type="entry name" value="CAP12-PCTIR_TIR"/>
    <property type="match status" value="1"/>
</dbReference>
<accession>A0A3R9ZQS2</accession>
<comment type="caution">
    <text evidence="2">The sequence shown here is derived from an EMBL/GenBank/DDBJ whole genome shotgun (WGS) entry which is preliminary data.</text>
</comment>
<dbReference type="AlphaFoldDB" id="A0A3R9ZQS2"/>
<dbReference type="InterPro" id="IPR018488">
    <property type="entry name" value="cNMP-bd_CS"/>
</dbReference>
<reference evidence="2 3" key="1">
    <citation type="submission" date="2018-12" db="EMBL/GenBank/DDBJ databases">
        <title>Mesorhizobium carbonis sp. nov., isolated from coal mine water.</title>
        <authorList>
            <person name="Xin W."/>
            <person name="Xu Z."/>
            <person name="Xiang F."/>
            <person name="Zhang J."/>
            <person name="Xi L."/>
            <person name="Liu J."/>
        </authorList>
    </citation>
    <scope>NUCLEOTIDE SEQUENCE [LARGE SCALE GENOMIC DNA]</scope>
    <source>
        <strain evidence="2 3">B2.3</strain>
    </source>
</reference>
<dbReference type="SMART" id="SM00100">
    <property type="entry name" value="cNMP"/>
    <property type="match status" value="1"/>
</dbReference>
<dbReference type="PROSITE" id="PS50042">
    <property type="entry name" value="CNMP_BINDING_3"/>
    <property type="match status" value="1"/>
</dbReference>
<dbReference type="InterPro" id="IPR019302">
    <property type="entry name" value="CAP12/PCTIR_TIR_dom"/>
</dbReference>
<dbReference type="SUPFAM" id="SSF51206">
    <property type="entry name" value="cAMP-binding domain-like"/>
    <property type="match status" value="1"/>
</dbReference>
<dbReference type="OrthoDB" id="5497289at2"/>
<dbReference type="Pfam" id="PF00027">
    <property type="entry name" value="cNMP_binding"/>
    <property type="match status" value="1"/>
</dbReference>
<evidence type="ECO:0000313" key="2">
    <source>
        <dbReference type="EMBL" id="RST85500.1"/>
    </source>
</evidence>
<dbReference type="Proteomes" id="UP000278398">
    <property type="component" value="Unassembled WGS sequence"/>
</dbReference>
<dbReference type="InterPro" id="IPR014710">
    <property type="entry name" value="RmlC-like_jellyroll"/>
</dbReference>
<protein>
    <submittedName>
        <fullName evidence="2">Cyclic nucleotide-binding domain-containing protein</fullName>
    </submittedName>
</protein>
<dbReference type="InterPro" id="IPR018490">
    <property type="entry name" value="cNMP-bd_dom_sf"/>
</dbReference>
<dbReference type="PROSITE" id="PS00889">
    <property type="entry name" value="CNMP_BINDING_2"/>
    <property type="match status" value="1"/>
</dbReference>
<dbReference type="EMBL" id="RWKW01000055">
    <property type="protein sequence ID" value="RST85500.1"/>
    <property type="molecule type" value="Genomic_DNA"/>
</dbReference>